<proteinExistence type="predicted"/>
<dbReference type="InParanoid" id="A0A061G721"/>
<organism evidence="2 3">
    <name type="scientific">Theobroma cacao</name>
    <name type="common">Cacao</name>
    <name type="synonym">Cocoa</name>
    <dbReference type="NCBI Taxonomy" id="3641"/>
    <lineage>
        <taxon>Eukaryota</taxon>
        <taxon>Viridiplantae</taxon>
        <taxon>Streptophyta</taxon>
        <taxon>Embryophyta</taxon>
        <taxon>Tracheophyta</taxon>
        <taxon>Spermatophyta</taxon>
        <taxon>Magnoliopsida</taxon>
        <taxon>eudicotyledons</taxon>
        <taxon>Gunneridae</taxon>
        <taxon>Pentapetalae</taxon>
        <taxon>rosids</taxon>
        <taxon>malvids</taxon>
        <taxon>Malvales</taxon>
        <taxon>Malvaceae</taxon>
        <taxon>Byttnerioideae</taxon>
        <taxon>Theobroma</taxon>
    </lineage>
</organism>
<name>A0A061G721_THECC</name>
<dbReference type="Gramene" id="EOY24987">
    <property type="protein sequence ID" value="EOY24987"/>
    <property type="gene ID" value="TCM_016435"/>
</dbReference>
<protein>
    <submittedName>
        <fullName evidence="2">Uncharacterized protein</fullName>
    </submittedName>
</protein>
<dbReference type="AlphaFoldDB" id="A0A061G721"/>
<dbReference type="HOGENOM" id="CLU_2390418_0_0_1"/>
<gene>
    <name evidence="2" type="ORF">TCM_016435</name>
</gene>
<evidence type="ECO:0000256" key="1">
    <source>
        <dbReference type="SAM" id="MobiDB-lite"/>
    </source>
</evidence>
<sequence>MLKIERYPNPRRINIKTRSPYTPRTIYLRNTNSEVQPICITISLNLIRKMRNRVKCSIIITTDRRQQNHQITVNNLPTKHKIPDSADFNHDRFN</sequence>
<feature type="compositionally biased region" description="Basic and acidic residues" evidence="1">
    <location>
        <begin position="81"/>
        <end position="94"/>
    </location>
</feature>
<evidence type="ECO:0000313" key="3">
    <source>
        <dbReference type="Proteomes" id="UP000026915"/>
    </source>
</evidence>
<dbReference type="EMBL" id="CM001881">
    <property type="protein sequence ID" value="EOY24987.1"/>
    <property type="molecule type" value="Genomic_DNA"/>
</dbReference>
<feature type="region of interest" description="Disordered" evidence="1">
    <location>
        <begin position="75"/>
        <end position="94"/>
    </location>
</feature>
<evidence type="ECO:0000313" key="2">
    <source>
        <dbReference type="EMBL" id="EOY24987.1"/>
    </source>
</evidence>
<accession>A0A061G721</accession>
<keyword evidence="3" id="KW-1185">Reference proteome</keyword>
<dbReference type="Proteomes" id="UP000026915">
    <property type="component" value="Chromosome 3"/>
</dbReference>
<reference evidence="2 3" key="1">
    <citation type="journal article" date="2013" name="Genome Biol.">
        <title>The genome sequence of the most widely cultivated cacao type and its use to identify candidate genes regulating pod color.</title>
        <authorList>
            <person name="Motamayor J.C."/>
            <person name="Mockaitis K."/>
            <person name="Schmutz J."/>
            <person name="Haiminen N."/>
            <person name="Iii D.L."/>
            <person name="Cornejo O."/>
            <person name="Findley S.D."/>
            <person name="Zheng P."/>
            <person name="Utro F."/>
            <person name="Royaert S."/>
            <person name="Saski C."/>
            <person name="Jenkins J."/>
            <person name="Podicheti R."/>
            <person name="Zhao M."/>
            <person name="Scheffler B.E."/>
            <person name="Stack J.C."/>
            <person name="Feltus F.A."/>
            <person name="Mustiga G.M."/>
            <person name="Amores F."/>
            <person name="Phillips W."/>
            <person name="Marelli J.P."/>
            <person name="May G.D."/>
            <person name="Shapiro H."/>
            <person name="Ma J."/>
            <person name="Bustamante C.D."/>
            <person name="Schnell R.J."/>
            <person name="Main D."/>
            <person name="Gilbert D."/>
            <person name="Parida L."/>
            <person name="Kuhn D.N."/>
        </authorList>
    </citation>
    <scope>NUCLEOTIDE SEQUENCE [LARGE SCALE GENOMIC DNA]</scope>
    <source>
        <strain evidence="3">cv. Matina 1-6</strain>
    </source>
</reference>